<dbReference type="PANTHER" id="PTHR22591">
    <property type="entry name" value="XIN"/>
    <property type="match status" value="1"/>
</dbReference>
<reference evidence="2" key="1">
    <citation type="submission" date="2025-08" db="UniProtKB">
        <authorList>
            <consortium name="Ensembl"/>
        </authorList>
    </citation>
    <scope>IDENTIFICATION</scope>
</reference>
<evidence type="ECO:0000313" key="2">
    <source>
        <dbReference type="Ensembl" id="ENSMMOP00000004498.1"/>
    </source>
</evidence>
<dbReference type="OMA" id="HRQIKTD"/>
<protein>
    <submittedName>
        <fullName evidence="2">Uncharacterized protein</fullName>
    </submittedName>
</protein>
<dbReference type="GO" id="GO:0001725">
    <property type="term" value="C:stress fiber"/>
    <property type="evidence" value="ECO:0007669"/>
    <property type="project" value="TreeGrafter"/>
</dbReference>
<dbReference type="InterPro" id="IPR030072">
    <property type="entry name" value="XIRP1/XIRP2"/>
</dbReference>
<dbReference type="Proteomes" id="UP000261620">
    <property type="component" value="Unplaced"/>
</dbReference>
<reference evidence="2" key="2">
    <citation type="submission" date="2025-09" db="UniProtKB">
        <authorList>
            <consortium name="Ensembl"/>
        </authorList>
    </citation>
    <scope>IDENTIFICATION</scope>
</reference>
<dbReference type="PANTHER" id="PTHR22591:SF3">
    <property type="entry name" value="XIN ACTIN-BINDING REPEAT-CONTAINING 2B"/>
    <property type="match status" value="1"/>
</dbReference>
<dbReference type="AlphaFoldDB" id="A0A3Q3VT45"/>
<dbReference type="GO" id="GO:0005925">
    <property type="term" value="C:focal adhesion"/>
    <property type="evidence" value="ECO:0007669"/>
    <property type="project" value="TreeGrafter"/>
</dbReference>
<keyword evidence="3" id="KW-1185">Reference proteome</keyword>
<evidence type="ECO:0000313" key="3">
    <source>
        <dbReference type="Proteomes" id="UP000261620"/>
    </source>
</evidence>
<feature type="region of interest" description="Disordered" evidence="1">
    <location>
        <begin position="1"/>
        <end position="64"/>
    </location>
</feature>
<feature type="compositionally biased region" description="Polar residues" evidence="1">
    <location>
        <begin position="1"/>
        <end position="12"/>
    </location>
</feature>
<dbReference type="Ensembl" id="ENSMMOT00000004580.1">
    <property type="protein sequence ID" value="ENSMMOP00000004498.1"/>
    <property type="gene ID" value="ENSMMOG00000003587.1"/>
</dbReference>
<name>A0A3Q3VT45_MOLML</name>
<accession>A0A3Q3VT45</accession>
<dbReference type="GO" id="GO:0051015">
    <property type="term" value="F:actin filament binding"/>
    <property type="evidence" value="ECO:0007669"/>
    <property type="project" value="TreeGrafter"/>
</dbReference>
<organism evidence="2 3">
    <name type="scientific">Mola mola</name>
    <name type="common">Ocean sunfish</name>
    <name type="synonym">Tetraodon mola</name>
    <dbReference type="NCBI Taxonomy" id="94237"/>
    <lineage>
        <taxon>Eukaryota</taxon>
        <taxon>Metazoa</taxon>
        <taxon>Chordata</taxon>
        <taxon>Craniata</taxon>
        <taxon>Vertebrata</taxon>
        <taxon>Euteleostomi</taxon>
        <taxon>Actinopterygii</taxon>
        <taxon>Neopterygii</taxon>
        <taxon>Teleostei</taxon>
        <taxon>Neoteleostei</taxon>
        <taxon>Acanthomorphata</taxon>
        <taxon>Eupercaria</taxon>
        <taxon>Tetraodontiformes</taxon>
        <taxon>Molidae</taxon>
        <taxon>Mola</taxon>
    </lineage>
</organism>
<proteinExistence type="predicted"/>
<dbReference type="GO" id="GO:0007015">
    <property type="term" value="P:actin filament organization"/>
    <property type="evidence" value="ECO:0007669"/>
    <property type="project" value="TreeGrafter"/>
</dbReference>
<sequence>MRSPSPTFITIESTRRTDSPQRVTPSPTLLHRPPTPPTPPPRRCDTPTSRLTRITPSPTFDRAENLPRLKDTTAKLLRGVTPPPLFPQQISERKSEIVELPVSFHRQIRTNFHLMDPPRADLFGLVNKFESLEEQLCVRKELIPVTDCLHNDTRGADSDMLKQEIPTFDIQAIKNVFEIGEQSPLFWEKKKKQEEPVSNLTETEDTTKWESSQEKREGSWKKGDPVSTFSGTKSITEYFSNVNEFDNKVSGTRAPVTEHSQSVVTQKAPFSYAGAVKRKSVRRTETYDADATEKLLRNFHQTWTESETVFKSLGYNVSEETTSQVVSHQRKIVSSGKELCSMKKYRLLAGTMDACSISNYCIL</sequence>
<feature type="compositionally biased region" description="Basic and acidic residues" evidence="1">
    <location>
        <begin position="205"/>
        <end position="224"/>
    </location>
</feature>
<feature type="region of interest" description="Disordered" evidence="1">
    <location>
        <begin position="190"/>
        <end position="226"/>
    </location>
</feature>
<dbReference type="STRING" id="94237.ENSMMOP00000004498"/>
<evidence type="ECO:0000256" key="1">
    <source>
        <dbReference type="SAM" id="MobiDB-lite"/>
    </source>
</evidence>